<dbReference type="STRING" id="494026.PGLA_12530"/>
<dbReference type="OrthoDB" id="9792074at2"/>
<evidence type="ECO:0000259" key="1">
    <source>
        <dbReference type="Pfam" id="PF02557"/>
    </source>
</evidence>
<reference evidence="2 3" key="1">
    <citation type="submission" date="2016-03" db="EMBL/GenBank/DDBJ databases">
        <title>Draft genome sequence of Paenibacillus glacialis DSM 22343.</title>
        <authorList>
            <person name="Shin S.-K."/>
            <person name="Yi H."/>
        </authorList>
    </citation>
    <scope>NUCLEOTIDE SEQUENCE [LARGE SCALE GENOMIC DNA]</scope>
    <source>
        <strain evidence="2 3">DSM 22343</strain>
    </source>
</reference>
<dbReference type="InterPro" id="IPR009045">
    <property type="entry name" value="Zn_M74/Hedgehog-like"/>
</dbReference>
<dbReference type="AlphaFoldDB" id="A0A162K3E5"/>
<gene>
    <name evidence="2" type="ORF">PGLA_12530</name>
</gene>
<dbReference type="Pfam" id="PF02557">
    <property type="entry name" value="VanY"/>
    <property type="match status" value="1"/>
</dbReference>
<feature type="domain" description="D-alanyl-D-alanine carboxypeptidase-like core" evidence="1">
    <location>
        <begin position="53"/>
        <end position="181"/>
    </location>
</feature>
<dbReference type="Gene3D" id="3.30.1380.10">
    <property type="match status" value="1"/>
</dbReference>
<keyword evidence="3" id="KW-1185">Reference proteome</keyword>
<proteinExistence type="predicted"/>
<accession>A0A162K3E5</accession>
<dbReference type="InterPro" id="IPR003709">
    <property type="entry name" value="VanY-like_core_dom"/>
</dbReference>
<organism evidence="2 3">
    <name type="scientific">Paenibacillus glacialis</name>
    <dbReference type="NCBI Taxonomy" id="494026"/>
    <lineage>
        <taxon>Bacteria</taxon>
        <taxon>Bacillati</taxon>
        <taxon>Bacillota</taxon>
        <taxon>Bacilli</taxon>
        <taxon>Bacillales</taxon>
        <taxon>Paenibacillaceae</taxon>
        <taxon>Paenibacillus</taxon>
    </lineage>
</organism>
<dbReference type="InterPro" id="IPR052179">
    <property type="entry name" value="DD-CPase-like"/>
</dbReference>
<dbReference type="SUPFAM" id="SSF55166">
    <property type="entry name" value="Hedgehog/DD-peptidase"/>
    <property type="match status" value="1"/>
</dbReference>
<dbReference type="Gene3D" id="3.30.200.180">
    <property type="match status" value="1"/>
</dbReference>
<protein>
    <submittedName>
        <fullName evidence="2">Peptidase</fullName>
    </submittedName>
</protein>
<dbReference type="RefSeq" id="WP_068533168.1">
    <property type="nucleotide sequence ID" value="NZ_LVJH01000021.1"/>
</dbReference>
<dbReference type="Proteomes" id="UP000076967">
    <property type="component" value="Unassembled WGS sequence"/>
</dbReference>
<evidence type="ECO:0000313" key="2">
    <source>
        <dbReference type="EMBL" id="OAB42486.1"/>
    </source>
</evidence>
<name>A0A162K3E5_9BACL</name>
<dbReference type="GO" id="GO:0008233">
    <property type="term" value="F:peptidase activity"/>
    <property type="evidence" value="ECO:0007669"/>
    <property type="project" value="InterPro"/>
</dbReference>
<sequence>MEPLHEIRLDRAAIHRGHLILVNHEHSVRQTEKSANIIPLHNILTFDKEQQDISLEKTCLQQLSALLIACHAMDDIIIVSGYRSREEQQELYENSLQENGAAFTASYVACPNESEHQTGLAVDVGENAENVDFICPSFPTHGVCQNFKQLAAEYGFIQRYKEGKEHITKIACEPWHFRYVGFPHSVILEQHGFCLEEYTQFLKQYGFHHEHLYIEHKSSVIEIYYMAAEEDITTVPITNEEQYHLSGNNIDGFVITVFHEKGSEHNGF</sequence>
<dbReference type="PANTHER" id="PTHR34385">
    <property type="entry name" value="D-ALANYL-D-ALANINE CARBOXYPEPTIDASE"/>
    <property type="match status" value="1"/>
</dbReference>
<dbReference type="GO" id="GO:0006508">
    <property type="term" value="P:proteolysis"/>
    <property type="evidence" value="ECO:0007669"/>
    <property type="project" value="InterPro"/>
</dbReference>
<evidence type="ECO:0000313" key="3">
    <source>
        <dbReference type="Proteomes" id="UP000076967"/>
    </source>
</evidence>
<dbReference type="PANTHER" id="PTHR34385:SF1">
    <property type="entry name" value="PEPTIDOGLYCAN L-ALANYL-D-GLUTAMATE ENDOPEPTIDASE CWLK"/>
    <property type="match status" value="1"/>
</dbReference>
<comment type="caution">
    <text evidence="2">The sequence shown here is derived from an EMBL/GenBank/DDBJ whole genome shotgun (WGS) entry which is preliminary data.</text>
</comment>
<dbReference type="EMBL" id="LVJH01000021">
    <property type="protein sequence ID" value="OAB42486.1"/>
    <property type="molecule type" value="Genomic_DNA"/>
</dbReference>